<reference evidence="1" key="1">
    <citation type="journal article" date="2021" name="PeerJ">
        <title>Extensive microbial diversity within the chicken gut microbiome revealed by metagenomics and culture.</title>
        <authorList>
            <person name="Gilroy R."/>
            <person name="Ravi A."/>
            <person name="Getino M."/>
            <person name="Pursley I."/>
            <person name="Horton D.L."/>
            <person name="Alikhan N.F."/>
            <person name="Baker D."/>
            <person name="Gharbi K."/>
            <person name="Hall N."/>
            <person name="Watson M."/>
            <person name="Adriaenssens E.M."/>
            <person name="Foster-Nyarko E."/>
            <person name="Jarju S."/>
            <person name="Secka A."/>
            <person name="Antonio M."/>
            <person name="Oren A."/>
            <person name="Chaudhuri R.R."/>
            <person name="La Ragione R."/>
            <person name="Hildebrand F."/>
            <person name="Pallen M.J."/>
        </authorList>
    </citation>
    <scope>NUCLEOTIDE SEQUENCE</scope>
    <source>
        <strain evidence="1">CHK187-11901</strain>
    </source>
</reference>
<dbReference type="EMBL" id="DWWM01000001">
    <property type="protein sequence ID" value="HJC35503.1"/>
    <property type="molecule type" value="Genomic_DNA"/>
</dbReference>
<dbReference type="Proteomes" id="UP000823896">
    <property type="component" value="Unassembled WGS sequence"/>
</dbReference>
<dbReference type="AlphaFoldDB" id="A0A9D2STU5"/>
<reference evidence="1" key="2">
    <citation type="submission" date="2021-04" db="EMBL/GenBank/DDBJ databases">
        <authorList>
            <person name="Gilroy R."/>
        </authorList>
    </citation>
    <scope>NUCLEOTIDE SEQUENCE</scope>
    <source>
        <strain evidence="1">CHK187-11901</strain>
    </source>
</reference>
<evidence type="ECO:0008006" key="3">
    <source>
        <dbReference type="Google" id="ProtNLM"/>
    </source>
</evidence>
<proteinExistence type="predicted"/>
<name>A0A9D2STU5_9FIRM</name>
<organism evidence="1 2">
    <name type="scientific">Candidatus Merdibacter merdavium</name>
    <dbReference type="NCBI Taxonomy" id="2838692"/>
    <lineage>
        <taxon>Bacteria</taxon>
        <taxon>Bacillati</taxon>
        <taxon>Bacillota</taxon>
        <taxon>Erysipelotrichia</taxon>
        <taxon>Erysipelotrichales</taxon>
        <taxon>Erysipelotrichaceae</taxon>
        <taxon>Merdibacter</taxon>
    </lineage>
</organism>
<accession>A0A9D2STU5</accession>
<evidence type="ECO:0000313" key="2">
    <source>
        <dbReference type="Proteomes" id="UP000823896"/>
    </source>
</evidence>
<sequence length="321" mass="36691">MKNSVARTIENNADHFSYDAVCKQLLSEKSILAWIMKYCVSECQKMAVEDIVRCIEASPSVSVTPVFPDEKNATLINGMNTVNTSRDEGTVVFDILFAAMIPSPKPVRLIINVEAQADFSPHYPLPSRAEYYSARLISSQKGREFTDSHYGEIKKVYSIWVCTNPPKYRENTIYTTSVRMKERSGRMGRPIKGYGLQRTVFILLGDEEKKEAKGVLRLLDMLFRSEKGIEERKRILEEEFDIAMNEDMEMEVQQMCNLSKGVENRGIRKGIIQGREEEKLNSIRSLMKKLNLTLEQAMDVLDVPDVPKSEQEKYAHMLGLN</sequence>
<comment type="caution">
    <text evidence="1">The sequence shown here is derived from an EMBL/GenBank/DDBJ whole genome shotgun (WGS) entry which is preliminary data.</text>
</comment>
<gene>
    <name evidence="1" type="ORF">H9702_00020</name>
</gene>
<protein>
    <recommendedName>
        <fullName evidence="3">PD-(D/E)XK nuclease family transposase</fullName>
    </recommendedName>
</protein>
<evidence type="ECO:0000313" key="1">
    <source>
        <dbReference type="EMBL" id="HJC35503.1"/>
    </source>
</evidence>